<sequence>MGEAGSHAAAPSELDILDEIRSGGPPSTCSVAVVCGDGTPAPEPVEPNSPSFPGLKAPVPSRLIVEFGNDDVEPEFRTGTDRYRAAVDRISAQLGGPAHPRLSLR</sequence>
<evidence type="ECO:0000313" key="1">
    <source>
        <dbReference type="EMBL" id="MBB4691996.1"/>
    </source>
</evidence>
<proteinExistence type="predicted"/>
<dbReference type="Proteomes" id="UP000542742">
    <property type="component" value="Unassembled WGS sequence"/>
</dbReference>
<dbReference type="RefSeq" id="WP_184950776.1">
    <property type="nucleotide sequence ID" value="NZ_JACHMF010000001.1"/>
</dbReference>
<accession>A0A7W7CNX0</accession>
<comment type="caution">
    <text evidence="1">The sequence shown here is derived from an EMBL/GenBank/DDBJ whole genome shotgun (WGS) entry which is preliminary data.</text>
</comment>
<dbReference type="AlphaFoldDB" id="A0A7W7CNX0"/>
<dbReference type="EMBL" id="JACHMF010000001">
    <property type="protein sequence ID" value="MBB4691996.1"/>
    <property type="molecule type" value="Genomic_DNA"/>
</dbReference>
<evidence type="ECO:0000313" key="2">
    <source>
        <dbReference type="Proteomes" id="UP000542742"/>
    </source>
</evidence>
<protein>
    <submittedName>
        <fullName evidence="1">Uncharacterized protein</fullName>
    </submittedName>
</protein>
<keyword evidence="2" id="KW-1185">Reference proteome</keyword>
<reference evidence="1 2" key="1">
    <citation type="submission" date="2020-08" db="EMBL/GenBank/DDBJ databases">
        <title>Sequencing the genomes of 1000 actinobacteria strains.</title>
        <authorList>
            <person name="Klenk H.-P."/>
        </authorList>
    </citation>
    <scope>NUCLEOTIDE SEQUENCE [LARGE SCALE GENOMIC DNA]</scope>
    <source>
        <strain evidence="1 2">DSM 45518</strain>
    </source>
</reference>
<gene>
    <name evidence="1" type="ORF">BKA14_002144</name>
</gene>
<organism evidence="1 2">
    <name type="scientific">Paractinoplanes abujensis</name>
    <dbReference type="NCBI Taxonomy" id="882441"/>
    <lineage>
        <taxon>Bacteria</taxon>
        <taxon>Bacillati</taxon>
        <taxon>Actinomycetota</taxon>
        <taxon>Actinomycetes</taxon>
        <taxon>Micromonosporales</taxon>
        <taxon>Micromonosporaceae</taxon>
        <taxon>Paractinoplanes</taxon>
    </lineage>
</organism>
<name>A0A7W7CNX0_9ACTN</name>